<evidence type="ECO:0000313" key="6">
    <source>
        <dbReference type="Proteomes" id="UP000887565"/>
    </source>
</evidence>
<sequence>SSVVASWDSSAHEHCALNKTTPSGDLVYILVKVQLKLSHPAEMLLTLRKRLCLQMTKIPSFPVAWFRRFMNNGQNITGTGIFYDLVAHVPKSSLDPEARETLALMAARSQDSSEHNGGASAGVNNSIVGESYIEKYTRGISEVESILALDRLRQEVAIRELLGASVKRSMKKTTSLPIAEALRNPTLCLMPRSESTVTNLTSPSSLILPSKKSLTSLKEENHQEHQNAIDPQEPKTSSLASSGYGSQHFLAKNRDSDDSVLRASEISPKNLHSASFPSSAATEPPKKQIDGSHNPFERPKIRCLACEFGLKFDYKNTRLLSQFLSSFSGRLFDKHITGLCERKQLELRQAVETARRAGLAPILTKNLKFLRDPKICDPMNPVKPNPF</sequence>
<feature type="domain" description="Kinesin-like" evidence="5">
    <location>
        <begin position="3"/>
        <end position="56"/>
    </location>
</feature>
<evidence type="ECO:0000256" key="2">
    <source>
        <dbReference type="ARBA" id="ARBA00022980"/>
    </source>
</evidence>
<dbReference type="GO" id="GO:0005763">
    <property type="term" value="C:mitochondrial small ribosomal subunit"/>
    <property type="evidence" value="ECO:0007669"/>
    <property type="project" value="TreeGrafter"/>
</dbReference>
<reference evidence="7" key="1">
    <citation type="submission" date="2022-11" db="UniProtKB">
        <authorList>
            <consortium name="WormBaseParasite"/>
        </authorList>
    </citation>
    <scope>IDENTIFICATION</scope>
</reference>
<dbReference type="PANTHER" id="PTHR13479:SF40">
    <property type="entry name" value="SMALL RIBOSOMAL SUBUNIT PROTEIN BS18M"/>
    <property type="match status" value="1"/>
</dbReference>
<dbReference type="GO" id="GO:0003735">
    <property type="term" value="F:structural constituent of ribosome"/>
    <property type="evidence" value="ECO:0007669"/>
    <property type="project" value="InterPro"/>
</dbReference>
<dbReference type="SUPFAM" id="SSF46911">
    <property type="entry name" value="Ribosomal protein S18"/>
    <property type="match status" value="1"/>
</dbReference>
<evidence type="ECO:0000313" key="7">
    <source>
        <dbReference type="WBParaSite" id="nRc.2.0.1.t15658-RA"/>
    </source>
</evidence>
<dbReference type="Pfam" id="PF12473">
    <property type="entry name" value="DUF3694"/>
    <property type="match status" value="1"/>
</dbReference>
<proteinExistence type="inferred from homology"/>
<evidence type="ECO:0000256" key="3">
    <source>
        <dbReference type="ARBA" id="ARBA00023274"/>
    </source>
</evidence>
<feature type="region of interest" description="Disordered" evidence="4">
    <location>
        <begin position="270"/>
        <end position="294"/>
    </location>
</feature>
<feature type="compositionally biased region" description="Basic and acidic residues" evidence="4">
    <location>
        <begin position="284"/>
        <end position="294"/>
    </location>
</feature>
<dbReference type="Pfam" id="PF01084">
    <property type="entry name" value="Ribosomal_S18"/>
    <property type="match status" value="1"/>
</dbReference>
<feature type="compositionally biased region" description="Polar residues" evidence="4">
    <location>
        <begin position="234"/>
        <end position="243"/>
    </location>
</feature>
<keyword evidence="3" id="KW-0687">Ribonucleoprotein</keyword>
<dbReference type="InterPro" id="IPR001648">
    <property type="entry name" value="Ribosomal_bS18"/>
</dbReference>
<dbReference type="InterPro" id="IPR022164">
    <property type="entry name" value="Kinesin-like"/>
</dbReference>
<organism evidence="6 7">
    <name type="scientific">Romanomermis culicivorax</name>
    <name type="common">Nematode worm</name>
    <dbReference type="NCBI Taxonomy" id="13658"/>
    <lineage>
        <taxon>Eukaryota</taxon>
        <taxon>Metazoa</taxon>
        <taxon>Ecdysozoa</taxon>
        <taxon>Nematoda</taxon>
        <taxon>Enoplea</taxon>
        <taxon>Dorylaimia</taxon>
        <taxon>Mermithida</taxon>
        <taxon>Mermithoidea</taxon>
        <taxon>Mermithidae</taxon>
        <taxon>Romanomermis</taxon>
    </lineage>
</organism>
<keyword evidence="2" id="KW-0689">Ribosomal protein</keyword>
<dbReference type="AlphaFoldDB" id="A0A915IN91"/>
<keyword evidence="6" id="KW-1185">Reference proteome</keyword>
<protein>
    <submittedName>
        <fullName evidence="7">Kinesin-like domain-containing protein</fullName>
    </submittedName>
</protein>
<dbReference type="GO" id="GO:0032543">
    <property type="term" value="P:mitochondrial translation"/>
    <property type="evidence" value="ECO:0007669"/>
    <property type="project" value="TreeGrafter"/>
</dbReference>
<evidence type="ECO:0000256" key="4">
    <source>
        <dbReference type="SAM" id="MobiDB-lite"/>
    </source>
</evidence>
<evidence type="ECO:0000256" key="1">
    <source>
        <dbReference type="ARBA" id="ARBA00005589"/>
    </source>
</evidence>
<feature type="region of interest" description="Disordered" evidence="4">
    <location>
        <begin position="217"/>
        <end position="243"/>
    </location>
</feature>
<dbReference type="Gene3D" id="4.10.640.10">
    <property type="entry name" value="Ribosomal protein S18"/>
    <property type="match status" value="1"/>
</dbReference>
<feature type="compositionally biased region" description="Basic and acidic residues" evidence="4">
    <location>
        <begin position="217"/>
        <end position="227"/>
    </location>
</feature>
<dbReference type="GO" id="GO:0070181">
    <property type="term" value="F:small ribosomal subunit rRNA binding"/>
    <property type="evidence" value="ECO:0007669"/>
    <property type="project" value="TreeGrafter"/>
</dbReference>
<feature type="compositionally biased region" description="Polar residues" evidence="4">
    <location>
        <begin position="270"/>
        <end position="281"/>
    </location>
</feature>
<dbReference type="InterPro" id="IPR036870">
    <property type="entry name" value="Ribosomal_bS18_sf"/>
</dbReference>
<dbReference type="PANTHER" id="PTHR13479">
    <property type="entry name" value="30S RIBOSOMAL PROTEIN S18"/>
    <property type="match status" value="1"/>
</dbReference>
<dbReference type="Proteomes" id="UP000887565">
    <property type="component" value="Unplaced"/>
</dbReference>
<name>A0A915IN91_ROMCU</name>
<dbReference type="WBParaSite" id="nRc.2.0.1.t15658-RA">
    <property type="protein sequence ID" value="nRc.2.0.1.t15658-RA"/>
    <property type="gene ID" value="nRc.2.0.1.g15658"/>
</dbReference>
<comment type="similarity">
    <text evidence="1">Belongs to the bacterial ribosomal protein bS18 family.</text>
</comment>
<accession>A0A915IN91</accession>
<evidence type="ECO:0000259" key="5">
    <source>
        <dbReference type="Pfam" id="PF12473"/>
    </source>
</evidence>